<evidence type="ECO:0000313" key="2">
    <source>
        <dbReference type="EMBL" id="KUM45692.1"/>
    </source>
</evidence>
<reference evidence="2" key="1">
    <citation type="journal article" date="2015" name="Genome Biol. Evol.">
        <title>Organellar Genomes of White Spruce (Picea glauca): Assembly and Annotation.</title>
        <authorList>
            <person name="Jackman S.D."/>
            <person name="Warren R.L."/>
            <person name="Gibb E.A."/>
            <person name="Vandervalk B.P."/>
            <person name="Mohamadi H."/>
            <person name="Chu J."/>
            <person name="Raymond A."/>
            <person name="Pleasance S."/>
            <person name="Coope R."/>
            <person name="Wildung M.R."/>
            <person name="Ritland C.E."/>
            <person name="Bousquet J."/>
            <person name="Jones S.J."/>
            <person name="Bohlmann J."/>
            <person name="Birol I."/>
        </authorList>
    </citation>
    <scope>NUCLEOTIDE SEQUENCE [LARGE SCALE GENOMIC DNA]</scope>
    <source>
        <tissue evidence="2">Flushing bud</tissue>
    </source>
</reference>
<sequence length="48" mass="5491">MNYICNYALLVLLCQTSHSSSPVSRACFRILSRWSSLLAHPLPHPYDE</sequence>
<proteinExistence type="predicted"/>
<dbReference type="EMBL" id="LKAM01000017">
    <property type="protein sequence ID" value="KUM45692.1"/>
    <property type="molecule type" value="Genomic_DNA"/>
</dbReference>
<comment type="caution">
    <text evidence="2">The sequence shown here is derived from an EMBL/GenBank/DDBJ whole genome shotgun (WGS) entry which is preliminary data.</text>
</comment>
<keyword evidence="2" id="KW-0496">Mitochondrion</keyword>
<protein>
    <submittedName>
        <fullName evidence="2">Uncharacterized protein</fullName>
    </submittedName>
</protein>
<name>A0A101LUP6_PICGL</name>
<geneLocation type="mitochondrion" evidence="2"/>
<gene>
    <name evidence="2" type="ORF">ABT39_MTgene2529</name>
</gene>
<feature type="chain" id="PRO_5007100116" evidence="1">
    <location>
        <begin position="20"/>
        <end position="48"/>
    </location>
</feature>
<organism evidence="2">
    <name type="scientific">Picea glauca</name>
    <name type="common">White spruce</name>
    <name type="synonym">Pinus glauca</name>
    <dbReference type="NCBI Taxonomy" id="3330"/>
    <lineage>
        <taxon>Eukaryota</taxon>
        <taxon>Viridiplantae</taxon>
        <taxon>Streptophyta</taxon>
        <taxon>Embryophyta</taxon>
        <taxon>Tracheophyta</taxon>
        <taxon>Spermatophyta</taxon>
        <taxon>Pinopsida</taxon>
        <taxon>Pinidae</taxon>
        <taxon>Conifers I</taxon>
        <taxon>Pinales</taxon>
        <taxon>Pinaceae</taxon>
        <taxon>Picea</taxon>
    </lineage>
</organism>
<evidence type="ECO:0000256" key="1">
    <source>
        <dbReference type="SAM" id="SignalP"/>
    </source>
</evidence>
<dbReference type="AlphaFoldDB" id="A0A101LUP6"/>
<keyword evidence="1" id="KW-0732">Signal</keyword>
<feature type="signal peptide" evidence="1">
    <location>
        <begin position="1"/>
        <end position="19"/>
    </location>
</feature>
<accession>A0A101LUP6</accession>